<keyword evidence="3" id="KW-1185">Reference proteome</keyword>
<name>A0A6G0ZI09_APHCR</name>
<accession>A0A6G0ZI09</accession>
<evidence type="ECO:0000313" key="3">
    <source>
        <dbReference type="Proteomes" id="UP000478052"/>
    </source>
</evidence>
<evidence type="ECO:0000313" key="2">
    <source>
        <dbReference type="EMBL" id="KAF0770531.1"/>
    </source>
</evidence>
<dbReference type="AlphaFoldDB" id="A0A6G0ZI09"/>
<protein>
    <submittedName>
        <fullName evidence="2">Uncharacterized protein</fullName>
    </submittedName>
</protein>
<evidence type="ECO:0000256" key="1">
    <source>
        <dbReference type="SAM" id="Phobius"/>
    </source>
</evidence>
<gene>
    <name evidence="2" type="ORF">FWK35_00006805</name>
</gene>
<dbReference type="Proteomes" id="UP000478052">
    <property type="component" value="Unassembled WGS sequence"/>
</dbReference>
<dbReference type="EMBL" id="VUJU01000420">
    <property type="protein sequence ID" value="KAF0770531.1"/>
    <property type="molecule type" value="Genomic_DNA"/>
</dbReference>
<feature type="transmembrane region" description="Helical" evidence="1">
    <location>
        <begin position="61"/>
        <end position="78"/>
    </location>
</feature>
<comment type="caution">
    <text evidence="2">The sequence shown here is derived from an EMBL/GenBank/DDBJ whole genome shotgun (WGS) entry which is preliminary data.</text>
</comment>
<proteinExistence type="predicted"/>
<keyword evidence="1" id="KW-1133">Transmembrane helix</keyword>
<sequence>MVSTPRYYESFIIGNNTDIRILFLNLAVGYFHKLFGMGKLINLKRYEYLLLQYEIQSPFVRWQFFFYLAIGCLHKLFVKNKQKLDTTVTYIDCHNLLGFLLYLGNLSLNSSKKVFSIATCRKSYGKLGVVFLILTIIRTSYKESCIKFSKLFGHPKFFYRQFKKKFSKKIENFYDNTGINIW</sequence>
<keyword evidence="1" id="KW-0812">Transmembrane</keyword>
<keyword evidence="1" id="KW-0472">Membrane</keyword>
<organism evidence="2 3">
    <name type="scientific">Aphis craccivora</name>
    <name type="common">Cowpea aphid</name>
    <dbReference type="NCBI Taxonomy" id="307492"/>
    <lineage>
        <taxon>Eukaryota</taxon>
        <taxon>Metazoa</taxon>
        <taxon>Ecdysozoa</taxon>
        <taxon>Arthropoda</taxon>
        <taxon>Hexapoda</taxon>
        <taxon>Insecta</taxon>
        <taxon>Pterygota</taxon>
        <taxon>Neoptera</taxon>
        <taxon>Paraneoptera</taxon>
        <taxon>Hemiptera</taxon>
        <taxon>Sternorrhyncha</taxon>
        <taxon>Aphidomorpha</taxon>
        <taxon>Aphidoidea</taxon>
        <taxon>Aphididae</taxon>
        <taxon>Aphidini</taxon>
        <taxon>Aphis</taxon>
        <taxon>Aphis</taxon>
    </lineage>
</organism>
<reference evidence="2 3" key="1">
    <citation type="submission" date="2019-08" db="EMBL/GenBank/DDBJ databases">
        <title>Whole genome of Aphis craccivora.</title>
        <authorList>
            <person name="Voronova N.V."/>
            <person name="Shulinski R.S."/>
            <person name="Bandarenka Y.V."/>
            <person name="Zhorov D.G."/>
            <person name="Warner D."/>
        </authorList>
    </citation>
    <scope>NUCLEOTIDE SEQUENCE [LARGE SCALE GENOMIC DNA]</scope>
    <source>
        <strain evidence="2">180601</strain>
        <tissue evidence="2">Whole Body</tissue>
    </source>
</reference>
<feature type="transmembrane region" description="Helical" evidence="1">
    <location>
        <begin position="21"/>
        <end position="41"/>
    </location>
</feature>